<dbReference type="RefSeq" id="WP_069095584.1">
    <property type="nucleotide sequence ID" value="NZ_MASI01000006.1"/>
</dbReference>
<protein>
    <submittedName>
        <fullName evidence="2">Uncharacterized protein</fullName>
    </submittedName>
</protein>
<dbReference type="AlphaFoldDB" id="A0A1E2RWM9"/>
<keyword evidence="1" id="KW-1133">Transmembrane helix</keyword>
<gene>
    <name evidence="2" type="ORF">A7A08_02379</name>
</gene>
<dbReference type="EMBL" id="MASI01000006">
    <property type="protein sequence ID" value="ODA66611.1"/>
    <property type="molecule type" value="Genomic_DNA"/>
</dbReference>
<evidence type="ECO:0000256" key="1">
    <source>
        <dbReference type="SAM" id="Phobius"/>
    </source>
</evidence>
<feature type="transmembrane region" description="Helical" evidence="1">
    <location>
        <begin position="85"/>
        <end position="106"/>
    </location>
</feature>
<dbReference type="STRING" id="1177755.A7A08_02379"/>
<organism evidence="2 3">
    <name type="scientific">Methyloligella halotolerans</name>
    <dbReference type="NCBI Taxonomy" id="1177755"/>
    <lineage>
        <taxon>Bacteria</taxon>
        <taxon>Pseudomonadati</taxon>
        <taxon>Pseudomonadota</taxon>
        <taxon>Alphaproteobacteria</taxon>
        <taxon>Hyphomicrobiales</taxon>
        <taxon>Hyphomicrobiaceae</taxon>
        <taxon>Methyloligella</taxon>
    </lineage>
</organism>
<proteinExistence type="predicted"/>
<feature type="transmembrane region" description="Helical" evidence="1">
    <location>
        <begin position="6"/>
        <end position="31"/>
    </location>
</feature>
<name>A0A1E2RWM9_9HYPH</name>
<evidence type="ECO:0000313" key="3">
    <source>
        <dbReference type="Proteomes" id="UP000095087"/>
    </source>
</evidence>
<evidence type="ECO:0000313" key="2">
    <source>
        <dbReference type="EMBL" id="ODA66611.1"/>
    </source>
</evidence>
<keyword evidence="3" id="KW-1185">Reference proteome</keyword>
<keyword evidence="1" id="KW-0472">Membrane</keyword>
<reference evidence="2 3" key="1">
    <citation type="submission" date="2016-07" db="EMBL/GenBank/DDBJ databases">
        <title>Draft genome sequence of Methyloligella halotolerans C2T (VKM B-2706T=CCUG 61687T=DSM 25045T), a halotolerant polyhydroxybutyrate accumulating methylotroph.</title>
        <authorList>
            <person name="Vasilenko O.V."/>
            <person name="Doronina N.V."/>
            <person name="Poroshina M.N."/>
            <person name="Tarlachkov S.V."/>
            <person name="Trotsenko Y.A."/>
        </authorList>
    </citation>
    <scope>NUCLEOTIDE SEQUENCE [LARGE SCALE GENOMIC DNA]</scope>
    <source>
        <strain evidence="2 3">VKM B-2706</strain>
    </source>
</reference>
<keyword evidence="1" id="KW-0812">Transmembrane</keyword>
<accession>A0A1E2RWM9</accession>
<comment type="caution">
    <text evidence="2">The sequence shown here is derived from an EMBL/GenBank/DDBJ whole genome shotgun (WGS) entry which is preliminary data.</text>
</comment>
<sequence length="111" mass="11521">MSVLMGLIFIAIFGGWICAFAGMVLAVLVVVRNIPYIREHNPELTEPGAKAPLTGFRMFAIASKPGSLGPSEEPKRVLAFRLLKLGVALLVGGMLAAVTIGIFAGAPDGGA</sequence>
<dbReference type="Proteomes" id="UP000095087">
    <property type="component" value="Unassembled WGS sequence"/>
</dbReference>